<evidence type="ECO:0000256" key="8">
    <source>
        <dbReference type="SAM" id="Phobius"/>
    </source>
</evidence>
<evidence type="ECO:0000256" key="1">
    <source>
        <dbReference type="ARBA" id="ARBA00004141"/>
    </source>
</evidence>
<name>A0AA41UKQ1_9MICO</name>
<keyword evidence="4 8" id="KW-1133">Transmembrane helix</keyword>
<evidence type="ECO:0000259" key="9">
    <source>
        <dbReference type="Pfam" id="PF07885"/>
    </source>
</evidence>
<comment type="caution">
    <text evidence="10">The sequence shown here is derived from an EMBL/GenBank/DDBJ whole genome shotgun (WGS) entry which is preliminary data.</text>
</comment>
<feature type="transmembrane region" description="Helical" evidence="8">
    <location>
        <begin position="9"/>
        <end position="27"/>
    </location>
</feature>
<feature type="domain" description="Potassium channel" evidence="9">
    <location>
        <begin position="122"/>
        <end position="199"/>
    </location>
</feature>
<dbReference type="Proteomes" id="UP001165341">
    <property type="component" value="Unassembled WGS sequence"/>
</dbReference>
<reference evidence="10" key="1">
    <citation type="submission" date="2022-03" db="EMBL/GenBank/DDBJ databases">
        <title>Cryobacterium sp. nov. strain ZS14-85, isolated from Antarctic soil.</title>
        <authorList>
            <person name="Li J."/>
            <person name="Niu G."/>
        </authorList>
    </citation>
    <scope>NUCLEOTIDE SEQUENCE</scope>
    <source>
        <strain evidence="10">ZS14-85</strain>
    </source>
</reference>
<feature type="transmembrane region" description="Helical" evidence="8">
    <location>
        <begin position="174"/>
        <end position="199"/>
    </location>
</feature>
<dbReference type="Gene3D" id="1.10.287.70">
    <property type="match status" value="1"/>
</dbReference>
<organism evidence="10 11">
    <name type="scientific">Cryobacterium zhongshanensis</name>
    <dbReference type="NCBI Taxonomy" id="2928153"/>
    <lineage>
        <taxon>Bacteria</taxon>
        <taxon>Bacillati</taxon>
        <taxon>Actinomycetota</taxon>
        <taxon>Actinomycetes</taxon>
        <taxon>Micrococcales</taxon>
        <taxon>Microbacteriaceae</taxon>
        <taxon>Cryobacterium</taxon>
    </lineage>
</organism>
<dbReference type="PANTHER" id="PTHR11537">
    <property type="entry name" value="VOLTAGE-GATED POTASSIUM CHANNEL"/>
    <property type="match status" value="1"/>
</dbReference>
<dbReference type="GO" id="GO:0005249">
    <property type="term" value="F:voltage-gated potassium channel activity"/>
    <property type="evidence" value="ECO:0007669"/>
    <property type="project" value="InterPro"/>
</dbReference>
<dbReference type="InterPro" id="IPR028325">
    <property type="entry name" value="VG_K_chnl"/>
</dbReference>
<dbReference type="Gene3D" id="1.20.5.110">
    <property type="match status" value="1"/>
</dbReference>
<dbReference type="GO" id="GO:0001508">
    <property type="term" value="P:action potential"/>
    <property type="evidence" value="ECO:0007669"/>
    <property type="project" value="TreeGrafter"/>
</dbReference>
<evidence type="ECO:0000256" key="4">
    <source>
        <dbReference type="ARBA" id="ARBA00022989"/>
    </source>
</evidence>
<dbReference type="AlphaFoldDB" id="A0AA41UKQ1"/>
<feature type="transmembrane region" description="Helical" evidence="8">
    <location>
        <begin position="112"/>
        <end position="131"/>
    </location>
</feature>
<evidence type="ECO:0000256" key="3">
    <source>
        <dbReference type="ARBA" id="ARBA00022692"/>
    </source>
</evidence>
<keyword evidence="5" id="KW-0406">Ion transport</keyword>
<comment type="subcellular location">
    <subcellularLocation>
        <location evidence="1">Membrane</location>
        <topology evidence="1">Multi-pass membrane protein</topology>
    </subcellularLocation>
</comment>
<gene>
    <name evidence="10" type="ORF">MQH31_10045</name>
</gene>
<evidence type="ECO:0000256" key="7">
    <source>
        <dbReference type="ARBA" id="ARBA00023303"/>
    </source>
</evidence>
<protein>
    <submittedName>
        <fullName evidence="10">Potassium channel family protein</fullName>
    </submittedName>
</protein>
<feature type="transmembrane region" description="Helical" evidence="8">
    <location>
        <begin position="143"/>
        <end position="162"/>
    </location>
</feature>
<dbReference type="InterPro" id="IPR013099">
    <property type="entry name" value="K_chnl_dom"/>
</dbReference>
<dbReference type="EMBL" id="JALGAR010000002">
    <property type="protein sequence ID" value="MCI4658146.1"/>
    <property type="molecule type" value="Genomic_DNA"/>
</dbReference>
<dbReference type="SUPFAM" id="SSF81324">
    <property type="entry name" value="Voltage-gated potassium channels"/>
    <property type="match status" value="1"/>
</dbReference>
<dbReference type="Pfam" id="PF07885">
    <property type="entry name" value="Ion_trans_2"/>
    <property type="match status" value="1"/>
</dbReference>
<dbReference type="PANTHER" id="PTHR11537:SF254">
    <property type="entry name" value="POTASSIUM VOLTAGE-GATED CHANNEL PROTEIN SHAB"/>
    <property type="match status" value="1"/>
</dbReference>
<keyword evidence="3 8" id="KW-0812">Transmembrane</keyword>
<evidence type="ECO:0000313" key="11">
    <source>
        <dbReference type="Proteomes" id="UP001165341"/>
    </source>
</evidence>
<evidence type="ECO:0000256" key="6">
    <source>
        <dbReference type="ARBA" id="ARBA00023136"/>
    </source>
</evidence>
<evidence type="ECO:0000256" key="2">
    <source>
        <dbReference type="ARBA" id="ARBA00022448"/>
    </source>
</evidence>
<keyword evidence="7 10" id="KW-0407">Ion channel</keyword>
<keyword evidence="11" id="KW-1185">Reference proteome</keyword>
<dbReference type="GO" id="GO:0008076">
    <property type="term" value="C:voltage-gated potassium channel complex"/>
    <property type="evidence" value="ECO:0007669"/>
    <property type="project" value="InterPro"/>
</dbReference>
<accession>A0AA41UKQ1</accession>
<keyword evidence="6 8" id="KW-0472">Membrane</keyword>
<feature type="transmembrane region" description="Helical" evidence="8">
    <location>
        <begin position="39"/>
        <end position="62"/>
    </location>
</feature>
<evidence type="ECO:0000256" key="5">
    <source>
        <dbReference type="ARBA" id="ARBA00023065"/>
    </source>
</evidence>
<dbReference type="RefSeq" id="WP_243011918.1">
    <property type="nucleotide sequence ID" value="NZ_JALGAR010000002.1"/>
</dbReference>
<evidence type="ECO:0000313" key="10">
    <source>
        <dbReference type="EMBL" id="MCI4658146.1"/>
    </source>
</evidence>
<sequence>MTQERWQQLVQWPLLGAATIFLVDYAWKVLADVQGEPGLILTFVLEAAWSVFLLDYLMNLVLAPQHWLWFRTHLFDLLVVVLPVLRSLRLLRLVTALSVFPRSPGTAVRSRVGIYVTTATVLLVFLASLAVLDAERRAPGANITSFGNALWWTFVTIATVGYGDFTPVTIEGRLIAVALMLGGIALVGVVTATLASWIVDRVAELTRDQGAGK</sequence>
<keyword evidence="2" id="KW-0813">Transport</keyword>
<feature type="transmembrane region" description="Helical" evidence="8">
    <location>
        <begin position="74"/>
        <end position="100"/>
    </location>
</feature>
<proteinExistence type="predicted"/>